<dbReference type="AlphaFoldDB" id="A0A9W8B092"/>
<sequence length="352" mass="39284">MAYSPAKLRRLNPYLASSTSDHTRPAPTPGRQPVQIVTPPSTANNAPNVLALMDQVLALIPNAMLWGSRGETTGTTPSSSQVAPHAEPPVRREPYRDLSFSKQIELNYRQALRAKDPNRRRPPSLPSRGYAGAVPSLLPYRKPIRTSKLQSCVVPAVTVHQLYSLVSNLTDVDREVDRLIQNGTLRKFRLGRVDSGDLVVMRTTDYLALTSHTLAKRHPDTYAKFERFIRDAIRPGVIISRTDFLRACGLADTDLSALINAGFFINVDTSTLQFSIPGAGVFMGQLDKGRKEVRRIVGRAPSRETMEDNISSDRYRVLLFHPRFYILDLVGAGELERRHSPMGFVLRVTKQT</sequence>
<comment type="caution">
    <text evidence="3">The sequence shown here is derived from an EMBL/GenBank/DDBJ whole genome shotgun (WGS) entry which is preliminary data.</text>
</comment>
<name>A0A9W8B092_9FUNG</name>
<feature type="region of interest" description="Disordered" evidence="2">
    <location>
        <begin position="13"/>
        <end position="41"/>
    </location>
</feature>
<comment type="similarity">
    <text evidence="1">Belongs to the STK19 family.</text>
</comment>
<feature type="compositionally biased region" description="Polar residues" evidence="2">
    <location>
        <begin position="70"/>
        <end position="82"/>
    </location>
</feature>
<evidence type="ECO:0000313" key="4">
    <source>
        <dbReference type="Proteomes" id="UP001151582"/>
    </source>
</evidence>
<dbReference type="OrthoDB" id="10261701at2759"/>
<dbReference type="EMBL" id="JANBQB010000293">
    <property type="protein sequence ID" value="KAJ1978177.1"/>
    <property type="molecule type" value="Genomic_DNA"/>
</dbReference>
<evidence type="ECO:0000256" key="1">
    <source>
        <dbReference type="ARBA" id="ARBA00093458"/>
    </source>
</evidence>
<feature type="region of interest" description="Disordered" evidence="2">
    <location>
        <begin position="109"/>
        <end position="132"/>
    </location>
</feature>
<evidence type="ECO:0008006" key="5">
    <source>
        <dbReference type="Google" id="ProtNLM"/>
    </source>
</evidence>
<dbReference type="Proteomes" id="UP001151582">
    <property type="component" value="Unassembled WGS sequence"/>
</dbReference>
<accession>A0A9W8B092</accession>
<organism evidence="3 4">
    <name type="scientific">Dimargaris verticillata</name>
    <dbReference type="NCBI Taxonomy" id="2761393"/>
    <lineage>
        <taxon>Eukaryota</taxon>
        <taxon>Fungi</taxon>
        <taxon>Fungi incertae sedis</taxon>
        <taxon>Zoopagomycota</taxon>
        <taxon>Kickxellomycotina</taxon>
        <taxon>Dimargaritomycetes</taxon>
        <taxon>Dimargaritales</taxon>
        <taxon>Dimargaritaceae</taxon>
        <taxon>Dimargaris</taxon>
    </lineage>
</organism>
<feature type="region of interest" description="Disordered" evidence="2">
    <location>
        <begin position="69"/>
        <end position="95"/>
    </location>
</feature>
<evidence type="ECO:0000256" key="2">
    <source>
        <dbReference type="SAM" id="MobiDB-lite"/>
    </source>
</evidence>
<dbReference type="PANTHER" id="PTHR15243">
    <property type="entry name" value="SERINE/THREONINE-PROTEIN KINASE 19"/>
    <property type="match status" value="1"/>
</dbReference>
<keyword evidence="4" id="KW-1185">Reference proteome</keyword>
<dbReference type="PANTHER" id="PTHR15243:SF0">
    <property type="entry name" value="SERINE_THREONINE-PROTEIN KINASE 19"/>
    <property type="match status" value="1"/>
</dbReference>
<gene>
    <name evidence="3" type="ORF">H4R34_003304</name>
</gene>
<evidence type="ECO:0000313" key="3">
    <source>
        <dbReference type="EMBL" id="KAJ1978177.1"/>
    </source>
</evidence>
<dbReference type="GO" id="GO:0046579">
    <property type="term" value="P:positive regulation of Ras protein signal transduction"/>
    <property type="evidence" value="ECO:0007669"/>
    <property type="project" value="TreeGrafter"/>
</dbReference>
<proteinExistence type="inferred from homology"/>
<dbReference type="Pfam" id="PF10494">
    <property type="entry name" value="Stk19"/>
    <property type="match status" value="1"/>
</dbReference>
<reference evidence="3" key="1">
    <citation type="submission" date="2022-07" db="EMBL/GenBank/DDBJ databases">
        <title>Phylogenomic reconstructions and comparative analyses of Kickxellomycotina fungi.</title>
        <authorList>
            <person name="Reynolds N.K."/>
            <person name="Stajich J.E."/>
            <person name="Barry K."/>
            <person name="Grigoriev I.V."/>
            <person name="Crous P."/>
            <person name="Smith M.E."/>
        </authorList>
    </citation>
    <scope>NUCLEOTIDE SEQUENCE</scope>
    <source>
        <strain evidence="3">RSA 567</strain>
    </source>
</reference>
<protein>
    <recommendedName>
        <fullName evidence="5">Serine-threonine protein kinase 19-domain-containing protein</fullName>
    </recommendedName>
</protein>
<dbReference type="InterPro" id="IPR018865">
    <property type="entry name" value="STK19-like"/>
</dbReference>